<evidence type="ECO:0000256" key="1">
    <source>
        <dbReference type="ARBA" id="ARBA00000085"/>
    </source>
</evidence>
<reference evidence="8 9" key="1">
    <citation type="submission" date="2019-07" db="EMBL/GenBank/DDBJ databases">
        <authorList>
            <person name="Park M."/>
        </authorList>
    </citation>
    <scope>NUCLEOTIDE SEQUENCE [LARGE SCALE GENOMIC DNA]</scope>
    <source>
        <strain evidence="8 9">KCTC32445</strain>
    </source>
</reference>
<evidence type="ECO:0000256" key="3">
    <source>
        <dbReference type="ARBA" id="ARBA00022679"/>
    </source>
</evidence>
<name>A0A553WCG9_9SPHN</name>
<feature type="transmembrane region" description="Helical" evidence="6">
    <location>
        <begin position="359"/>
        <end position="380"/>
    </location>
</feature>
<keyword evidence="4" id="KW-0418">Kinase</keyword>
<evidence type="ECO:0000313" key="8">
    <source>
        <dbReference type="EMBL" id="TSB02391.1"/>
    </source>
</evidence>
<gene>
    <name evidence="8" type="ORF">FOM92_14950</name>
</gene>
<evidence type="ECO:0000256" key="5">
    <source>
        <dbReference type="ARBA" id="ARBA00023012"/>
    </source>
</evidence>
<evidence type="ECO:0000256" key="6">
    <source>
        <dbReference type="SAM" id="Phobius"/>
    </source>
</evidence>
<keyword evidence="6" id="KW-1133">Transmembrane helix</keyword>
<keyword evidence="9" id="KW-1185">Reference proteome</keyword>
<keyword evidence="5" id="KW-0902">Two-component regulatory system</keyword>
<feature type="transmembrane region" description="Helical" evidence="6">
    <location>
        <begin position="260"/>
        <end position="283"/>
    </location>
</feature>
<dbReference type="InterPro" id="IPR003594">
    <property type="entry name" value="HATPase_dom"/>
</dbReference>
<dbReference type="SMART" id="SM00387">
    <property type="entry name" value="HATPase_c"/>
    <property type="match status" value="1"/>
</dbReference>
<dbReference type="GO" id="GO:0004673">
    <property type="term" value="F:protein histidine kinase activity"/>
    <property type="evidence" value="ECO:0007669"/>
    <property type="project" value="UniProtKB-EC"/>
</dbReference>
<dbReference type="InterPro" id="IPR036890">
    <property type="entry name" value="HATPase_C_sf"/>
</dbReference>
<dbReference type="OrthoDB" id="9797605at2"/>
<keyword evidence="6" id="KW-0812">Transmembrane</keyword>
<evidence type="ECO:0000256" key="2">
    <source>
        <dbReference type="ARBA" id="ARBA00012438"/>
    </source>
</evidence>
<evidence type="ECO:0000256" key="4">
    <source>
        <dbReference type="ARBA" id="ARBA00022777"/>
    </source>
</evidence>
<comment type="catalytic activity">
    <reaction evidence="1">
        <text>ATP + protein L-histidine = ADP + protein N-phospho-L-histidine.</text>
        <dbReference type="EC" id="2.7.13.3"/>
    </reaction>
</comment>
<sequence>MVSDLSRDPRVMDASSPKAKARMWVAGLLLLLLSQALFWSVVGITERAARPANMAMREGVHYVLYDKNGQPLSGGWELKAERDRFRGYLANGSDKADHAVFSMLFTVADKNQPLSFFLENREDIDGISLNGVPIQPDKPLRRLQGDISVETALYPLPANYLQNGTNVLYIRTDTLLPQISLSPFAIGPARDLESAYRLRGLLQVDIPVAGVAILLFTVALCLVVNWPHEDRSRMRWLIAFLTINAASTLFFTLAPQAGSLLWFQLPILVLCNLALGLSAGRYTVLDTGSRQRWPIFAVGGFAVAIIAAIIILLIFWPEYSFAPFRIALLLSNGAVLVIAILAILAIVRHSVKSAMERWGERLIFILCLTTLAVDRFSLFFEPFAPFNPDWPISLYWSPLVGPLLGIGMVLSLARQAGEARREVTRSNEILAARLAEQDAELSRSYDAQKQMLQRQVMLEERQRIVRDMHDGIGGQLLGLMMQVRQGGANKVEIEQGLQSSIADLRLIVDSMDSAEEGLAETFRSFEHRVRTQVEASGIELEFYHDIEESIDLGPRPTLQVLRILQEAVTNAMRHSAATKITVQGSAHDAGTIQISVSDNGTGLPSALRRGRGLTSMETRARNLGGELSIESSGTGTKLCLAFGQSVGEITQ</sequence>
<feature type="domain" description="Histidine kinase/HSP90-like ATPase" evidence="7">
    <location>
        <begin position="555"/>
        <end position="646"/>
    </location>
</feature>
<feature type="transmembrane region" description="Helical" evidence="6">
    <location>
        <begin position="236"/>
        <end position="254"/>
    </location>
</feature>
<accession>A0A553WCG9</accession>
<keyword evidence="3" id="KW-0808">Transferase</keyword>
<dbReference type="Gene3D" id="3.30.565.10">
    <property type="entry name" value="Histidine kinase-like ATPase, C-terminal domain"/>
    <property type="match status" value="1"/>
</dbReference>
<protein>
    <recommendedName>
        <fullName evidence="2">histidine kinase</fullName>
        <ecNumber evidence="2">2.7.13.3</ecNumber>
    </recommendedName>
</protein>
<dbReference type="Proteomes" id="UP000320160">
    <property type="component" value="Unassembled WGS sequence"/>
</dbReference>
<dbReference type="GO" id="GO:0000160">
    <property type="term" value="P:phosphorelay signal transduction system"/>
    <property type="evidence" value="ECO:0007669"/>
    <property type="project" value="UniProtKB-KW"/>
</dbReference>
<dbReference type="SUPFAM" id="SSF55874">
    <property type="entry name" value="ATPase domain of HSP90 chaperone/DNA topoisomerase II/histidine kinase"/>
    <property type="match status" value="1"/>
</dbReference>
<feature type="transmembrane region" description="Helical" evidence="6">
    <location>
        <begin position="295"/>
        <end position="316"/>
    </location>
</feature>
<feature type="transmembrane region" description="Helical" evidence="6">
    <location>
        <begin position="206"/>
        <end position="224"/>
    </location>
</feature>
<feature type="transmembrane region" description="Helical" evidence="6">
    <location>
        <begin position="392"/>
        <end position="413"/>
    </location>
</feature>
<dbReference type="CDD" id="cd16917">
    <property type="entry name" value="HATPase_UhpB-NarQ-NarX-like"/>
    <property type="match status" value="1"/>
</dbReference>
<evidence type="ECO:0000259" key="7">
    <source>
        <dbReference type="SMART" id="SM00387"/>
    </source>
</evidence>
<dbReference type="Pfam" id="PF02518">
    <property type="entry name" value="HATPase_c"/>
    <property type="match status" value="1"/>
</dbReference>
<dbReference type="Gene3D" id="1.20.5.1930">
    <property type="match status" value="1"/>
</dbReference>
<dbReference type="AlphaFoldDB" id="A0A553WCG9"/>
<dbReference type="EC" id="2.7.13.3" evidence="2"/>
<proteinExistence type="predicted"/>
<dbReference type="EMBL" id="VKKU01000002">
    <property type="protein sequence ID" value="TSB02391.1"/>
    <property type="molecule type" value="Genomic_DNA"/>
</dbReference>
<evidence type="ECO:0000313" key="9">
    <source>
        <dbReference type="Proteomes" id="UP000320160"/>
    </source>
</evidence>
<feature type="transmembrane region" description="Helical" evidence="6">
    <location>
        <begin position="322"/>
        <end position="347"/>
    </location>
</feature>
<organism evidence="8 9">
    <name type="scientific">Sphingorhabdus contaminans</name>
    <dbReference type="NCBI Taxonomy" id="1343899"/>
    <lineage>
        <taxon>Bacteria</taxon>
        <taxon>Pseudomonadati</taxon>
        <taxon>Pseudomonadota</taxon>
        <taxon>Alphaproteobacteria</taxon>
        <taxon>Sphingomonadales</taxon>
        <taxon>Sphingomonadaceae</taxon>
        <taxon>Sphingorhabdus</taxon>
    </lineage>
</organism>
<dbReference type="PANTHER" id="PTHR24421:SF10">
    <property type="entry name" value="NITRATE_NITRITE SENSOR PROTEIN NARQ"/>
    <property type="match status" value="1"/>
</dbReference>
<keyword evidence="6" id="KW-0472">Membrane</keyword>
<comment type="caution">
    <text evidence="8">The sequence shown here is derived from an EMBL/GenBank/DDBJ whole genome shotgun (WGS) entry which is preliminary data.</text>
</comment>
<dbReference type="PANTHER" id="PTHR24421">
    <property type="entry name" value="NITRATE/NITRITE SENSOR PROTEIN NARX-RELATED"/>
    <property type="match status" value="1"/>
</dbReference>
<dbReference type="InterPro" id="IPR050482">
    <property type="entry name" value="Sensor_HK_TwoCompSys"/>
</dbReference>